<reference evidence="1 2" key="1">
    <citation type="journal article" date="2019" name="Sci. Rep.">
        <title>Orb-weaving spider Araneus ventricosus genome elucidates the spidroin gene catalogue.</title>
        <authorList>
            <person name="Kono N."/>
            <person name="Nakamura H."/>
            <person name="Ohtoshi R."/>
            <person name="Moran D.A.P."/>
            <person name="Shinohara A."/>
            <person name="Yoshida Y."/>
            <person name="Fujiwara M."/>
            <person name="Mori M."/>
            <person name="Tomita M."/>
            <person name="Arakawa K."/>
        </authorList>
    </citation>
    <scope>NUCLEOTIDE SEQUENCE [LARGE SCALE GENOMIC DNA]</scope>
</reference>
<dbReference type="OrthoDB" id="10529528at2759"/>
<name>A0A4Y2DF96_ARAVE</name>
<protein>
    <submittedName>
        <fullName evidence="1">Uncharacterized protein</fullName>
    </submittedName>
</protein>
<gene>
    <name evidence="1" type="ORF">AVEN_10794_1</name>
</gene>
<dbReference type="AlphaFoldDB" id="A0A4Y2DF96"/>
<keyword evidence="2" id="KW-1185">Reference proteome</keyword>
<dbReference type="EMBL" id="BGPR01000348">
    <property type="protein sequence ID" value="GBM14787.1"/>
    <property type="molecule type" value="Genomic_DNA"/>
</dbReference>
<dbReference type="Proteomes" id="UP000499080">
    <property type="component" value="Unassembled WGS sequence"/>
</dbReference>
<evidence type="ECO:0000313" key="2">
    <source>
        <dbReference type="Proteomes" id="UP000499080"/>
    </source>
</evidence>
<proteinExistence type="predicted"/>
<sequence>MPRSGARSRQFDPWETSGEASLPHLLVGVRVVACGVVHHPLRRRRGHAELVFVLTTEKPTVGHNIGLKESEGEIYLGVEGEEEAQYSLKLGLHWDKCYTA</sequence>
<organism evidence="1 2">
    <name type="scientific">Araneus ventricosus</name>
    <name type="common">Orbweaver spider</name>
    <name type="synonym">Epeira ventricosa</name>
    <dbReference type="NCBI Taxonomy" id="182803"/>
    <lineage>
        <taxon>Eukaryota</taxon>
        <taxon>Metazoa</taxon>
        <taxon>Ecdysozoa</taxon>
        <taxon>Arthropoda</taxon>
        <taxon>Chelicerata</taxon>
        <taxon>Arachnida</taxon>
        <taxon>Araneae</taxon>
        <taxon>Araneomorphae</taxon>
        <taxon>Entelegynae</taxon>
        <taxon>Araneoidea</taxon>
        <taxon>Araneidae</taxon>
        <taxon>Araneus</taxon>
    </lineage>
</organism>
<comment type="caution">
    <text evidence="1">The sequence shown here is derived from an EMBL/GenBank/DDBJ whole genome shotgun (WGS) entry which is preliminary data.</text>
</comment>
<evidence type="ECO:0000313" key="1">
    <source>
        <dbReference type="EMBL" id="GBM14787.1"/>
    </source>
</evidence>
<accession>A0A4Y2DF96</accession>